<feature type="region of interest" description="Disordered" evidence="1">
    <location>
        <begin position="1"/>
        <end position="137"/>
    </location>
</feature>
<evidence type="ECO:0000256" key="1">
    <source>
        <dbReference type="SAM" id="MobiDB-lite"/>
    </source>
</evidence>
<reference evidence="2" key="1">
    <citation type="submission" date="2014-03" db="EMBL/GenBank/DDBJ databases">
        <authorList>
            <person name="Casaregola S."/>
        </authorList>
    </citation>
    <scope>NUCLEOTIDE SEQUENCE [LARGE SCALE GENOMIC DNA]</scope>
    <source>
        <strain evidence="2">CLIB 918</strain>
    </source>
</reference>
<name>A0A0J9YH88_GEOCN</name>
<proteinExistence type="predicted"/>
<evidence type="ECO:0000313" key="2">
    <source>
        <dbReference type="EMBL" id="CDO51102.1"/>
    </source>
</evidence>
<dbReference type="AlphaFoldDB" id="A0A0J9YH88"/>
<comment type="caution">
    <text evidence="2">The sequence shown here is derived from an EMBL/GenBank/DDBJ whole genome shotgun (WGS) entry which is preliminary data.</text>
</comment>
<organism evidence="2 3">
    <name type="scientific">Geotrichum candidum</name>
    <name type="common">Oospora lactis</name>
    <name type="synonym">Dipodascus geotrichum</name>
    <dbReference type="NCBI Taxonomy" id="1173061"/>
    <lineage>
        <taxon>Eukaryota</taxon>
        <taxon>Fungi</taxon>
        <taxon>Dikarya</taxon>
        <taxon>Ascomycota</taxon>
        <taxon>Saccharomycotina</taxon>
        <taxon>Dipodascomycetes</taxon>
        <taxon>Dipodascales</taxon>
        <taxon>Dipodascaceae</taxon>
        <taxon>Geotrichum</taxon>
    </lineage>
</organism>
<dbReference type="Proteomes" id="UP000242525">
    <property type="component" value="Unassembled WGS sequence"/>
</dbReference>
<evidence type="ECO:0000313" key="3">
    <source>
        <dbReference type="Proteomes" id="UP000242525"/>
    </source>
</evidence>
<gene>
    <name evidence="2" type="ORF">BN980_GECA01s00835g</name>
</gene>
<dbReference type="EMBL" id="CCBN010000001">
    <property type="protein sequence ID" value="CDO51102.1"/>
    <property type="molecule type" value="Genomic_DNA"/>
</dbReference>
<keyword evidence="3" id="KW-1185">Reference proteome</keyword>
<protein>
    <submittedName>
        <fullName evidence="2">Uncharacterized protein</fullName>
    </submittedName>
</protein>
<feature type="compositionally biased region" description="Polar residues" evidence="1">
    <location>
        <begin position="104"/>
        <end position="116"/>
    </location>
</feature>
<accession>A0A0J9YH88</accession>
<feature type="compositionally biased region" description="Basic residues" evidence="1">
    <location>
        <begin position="90"/>
        <end position="100"/>
    </location>
</feature>
<sequence>MQKQVKIKQEFDEQSLMVEPKGFGMKALSRADKEASEDESSGEQNSQYSETHADDTGYNVFLLSDPDFIADVKSDGNSEEQCNYEGYSHSRSRNGKKKRKESLQSESPGGTNQAQTEIKEEVESSSDQEDQVTREDITRMLTKFSTRCKRNLSASSVLYPLQKEDREPTAAVLSATGKQNFGAMSHDEWEAHGQVLAKRVQEFIGKLLAFRK</sequence>